<proteinExistence type="predicted"/>
<dbReference type="HOGENOM" id="CLU_008225_0_0_1"/>
<dbReference type="GeneID" id="27330206"/>
<feature type="region of interest" description="Disordered" evidence="5">
    <location>
        <begin position="228"/>
        <end position="341"/>
    </location>
</feature>
<dbReference type="EMBL" id="KN847493">
    <property type="protein sequence ID" value="KIW18834.1"/>
    <property type="molecule type" value="Genomic_DNA"/>
</dbReference>
<evidence type="ECO:0000256" key="3">
    <source>
        <dbReference type="ARBA" id="ARBA00022490"/>
    </source>
</evidence>
<protein>
    <recommendedName>
        <fullName evidence="6">CNH domain-containing protein</fullName>
    </recommendedName>
</protein>
<feature type="compositionally biased region" description="Basic and acidic residues" evidence="5">
    <location>
        <begin position="304"/>
        <end position="314"/>
    </location>
</feature>
<gene>
    <name evidence="7" type="ORF">PV08_03123</name>
</gene>
<evidence type="ECO:0000256" key="4">
    <source>
        <dbReference type="ARBA" id="ARBA00022927"/>
    </source>
</evidence>
<dbReference type="AlphaFoldDB" id="A0A0D2C5H0"/>
<dbReference type="InterPro" id="IPR032914">
    <property type="entry name" value="Vam6/VPS39/TRAP1"/>
</dbReference>
<dbReference type="GO" id="GO:0005737">
    <property type="term" value="C:cytoplasm"/>
    <property type="evidence" value="ECO:0007669"/>
    <property type="project" value="UniProtKB-SubCell"/>
</dbReference>
<dbReference type="GO" id="GO:0016020">
    <property type="term" value="C:membrane"/>
    <property type="evidence" value="ECO:0007669"/>
    <property type="project" value="TreeGrafter"/>
</dbReference>
<dbReference type="GO" id="GO:0006914">
    <property type="term" value="P:autophagy"/>
    <property type="evidence" value="ECO:0007669"/>
    <property type="project" value="TreeGrafter"/>
</dbReference>
<dbReference type="PANTHER" id="PTHR12894">
    <property type="entry name" value="CNH DOMAIN CONTAINING"/>
    <property type="match status" value="1"/>
</dbReference>
<name>A0A0D2C5H0_9EURO</name>
<feature type="compositionally biased region" description="Basic and acidic residues" evidence="5">
    <location>
        <begin position="268"/>
        <end position="282"/>
    </location>
</feature>
<evidence type="ECO:0000313" key="7">
    <source>
        <dbReference type="EMBL" id="KIW18834.1"/>
    </source>
</evidence>
<feature type="compositionally biased region" description="Polar residues" evidence="5">
    <location>
        <begin position="251"/>
        <end position="262"/>
    </location>
</feature>
<evidence type="ECO:0000313" key="8">
    <source>
        <dbReference type="Proteomes" id="UP000053328"/>
    </source>
</evidence>
<feature type="region of interest" description="Disordered" evidence="5">
    <location>
        <begin position="485"/>
        <end position="505"/>
    </location>
</feature>
<feature type="compositionally biased region" description="Low complexity" evidence="5">
    <location>
        <begin position="487"/>
        <end position="496"/>
    </location>
</feature>
<feature type="region of interest" description="Disordered" evidence="5">
    <location>
        <begin position="1"/>
        <end position="22"/>
    </location>
</feature>
<evidence type="ECO:0000259" key="6">
    <source>
        <dbReference type="PROSITE" id="PS50219"/>
    </source>
</evidence>
<dbReference type="STRING" id="91928.A0A0D2C5H0"/>
<dbReference type="GO" id="GO:0034058">
    <property type="term" value="P:endosomal vesicle fusion"/>
    <property type="evidence" value="ECO:0007669"/>
    <property type="project" value="TreeGrafter"/>
</dbReference>
<keyword evidence="4" id="KW-0653">Protein transport</keyword>
<keyword evidence="3" id="KW-0963">Cytoplasm</keyword>
<reference evidence="7 8" key="1">
    <citation type="submission" date="2015-01" db="EMBL/GenBank/DDBJ databases">
        <title>The Genome Sequence of Exophiala spinifera CBS89968.</title>
        <authorList>
            <consortium name="The Broad Institute Genomics Platform"/>
            <person name="Cuomo C."/>
            <person name="de Hoog S."/>
            <person name="Gorbushina A."/>
            <person name="Stielow B."/>
            <person name="Teixiera M."/>
            <person name="Abouelleil A."/>
            <person name="Chapman S.B."/>
            <person name="Priest M."/>
            <person name="Young S.K."/>
            <person name="Wortman J."/>
            <person name="Nusbaum C."/>
            <person name="Birren B."/>
        </authorList>
    </citation>
    <scope>NUCLEOTIDE SEQUENCE [LARGE SCALE GENOMIC DNA]</scope>
    <source>
        <strain evidence="7 8">CBS 89968</strain>
    </source>
</reference>
<evidence type="ECO:0000256" key="2">
    <source>
        <dbReference type="ARBA" id="ARBA00022448"/>
    </source>
</evidence>
<dbReference type="InterPro" id="IPR001180">
    <property type="entry name" value="CNH_dom"/>
</dbReference>
<accession>A0A0D2C5H0</accession>
<evidence type="ECO:0000256" key="5">
    <source>
        <dbReference type="SAM" id="MobiDB-lite"/>
    </source>
</evidence>
<sequence>MEPPENHELRPAKRRRLSPPESGPYVLRKVLEDIPLTTEDGNDQVSITCVEYWSNNLYIGTSAAEVLHLVSIPPDDENDDVSPTFILASRLQPSGHAVSASSTNAPGVQQILVLPGPLKACVLCNGVVSFYSLPEFSPAFPNREPTGVQWIGGIDENEGRDNPEGPVVMIAMAKRILLVRVGEKLRAIKNNIEYPRCLRSSRRETIACVADDESYALVEVEHQQKIPLFPISSLPPDDDEAPSDAGRPPSEVSSHGRSTSMGNLIGSDEIKRDASQDSRLKPPDPSTTGSDRALSPNATIDESSGEHDESEHSKTRPRASTEVLPGKPTTRPPQPRTRLRPHILSPFPAEFMLTTGTGETEPGVGLFVNLDGDVVRGTIEFDTYPEDLLVDNFWVPEKDGPPMSEEEHKIIVALLRPTELHPARRLEIQKIENAAEIAHPRTLIPLPQAVIKSARAGLQHLLSTHHYSFKDARELLQLVPFSTSAQGPLSPGLSSDSDPRTQSAVEQLEQERALFDSQSTNTPAEPSLELITKRAAEEAKLARRFGLAFTRNVVWHGRDLYMILQNPLIAQLEYRLLLLLSDDNLAKVKPSQVFGFLAAIHGREPQDETEFLTLNYIRQKASLILLLHLQTQLSDKSGQEDTYRAVENTLHDSGLDPRIVLSLAPPLASEVLYGPEGIWLYQGMAELLYDFQTPISGFEDAPTDFWMMIRHFLMLWQEKRGYGSIADEKYVFDSVDGALLHVLLHLDQALPSNSPAQKSVKAKLNNVVDHWKGDFERAILLLERYDRLFVLSRLYQGRKQARDVLRTWRRIIEGEKDVDFGSNTEPVQVQLRRYLNVIRDADLVQEYAVWLAQRNPPMAVQIFTDDTAKVKFNPQQVVPLLKEQAPGAVQEYLEHLVFGKGLDRYADDLIGYYLDSVLTVLEKSEAARASLAESYSSYRALESPKPTYLDFINQNAPDEPWWQSRLRLLQLLGNGAYATTTNSGTGKDLTYSVPTVLKRMAPFSEFLVSESIILDARQGRHKQALKLLTHGLGDFDTAIRYCYFGGPAPAYAVTIDVSALPPRDVQIELFNFLFHEFLAIPDTEDCLERTSHLLGKFATFFDPLAILVDVPDTWGVDVLAEFLVRSFRAATTERNQAVIMKALSAAQNLQKQAEFIDVCEKMGAKFEREVAHHGDRDEGSMDIEVAGARV</sequence>
<dbReference type="Proteomes" id="UP000053328">
    <property type="component" value="Unassembled WGS sequence"/>
</dbReference>
<dbReference type="OrthoDB" id="5325112at2759"/>
<dbReference type="PROSITE" id="PS50219">
    <property type="entry name" value="CNH"/>
    <property type="match status" value="1"/>
</dbReference>
<evidence type="ECO:0000256" key="1">
    <source>
        <dbReference type="ARBA" id="ARBA00004496"/>
    </source>
</evidence>
<feature type="compositionally biased region" description="Polar residues" evidence="5">
    <location>
        <begin position="286"/>
        <end position="300"/>
    </location>
</feature>
<comment type="subcellular location">
    <subcellularLocation>
        <location evidence="1">Cytoplasm</location>
    </subcellularLocation>
</comment>
<dbReference type="VEuPathDB" id="FungiDB:PV08_03123"/>
<keyword evidence="8" id="KW-1185">Reference proteome</keyword>
<dbReference type="GO" id="GO:0015031">
    <property type="term" value="P:protein transport"/>
    <property type="evidence" value="ECO:0007669"/>
    <property type="project" value="UniProtKB-KW"/>
</dbReference>
<feature type="domain" description="CNH" evidence="6">
    <location>
        <begin position="44"/>
        <end position="441"/>
    </location>
</feature>
<dbReference type="RefSeq" id="XP_016239050.1">
    <property type="nucleotide sequence ID" value="XM_016377480.1"/>
</dbReference>
<feature type="compositionally biased region" description="Basic and acidic residues" evidence="5">
    <location>
        <begin position="1"/>
        <end position="11"/>
    </location>
</feature>
<organism evidence="7 8">
    <name type="scientific">Exophiala spinifera</name>
    <dbReference type="NCBI Taxonomy" id="91928"/>
    <lineage>
        <taxon>Eukaryota</taxon>
        <taxon>Fungi</taxon>
        <taxon>Dikarya</taxon>
        <taxon>Ascomycota</taxon>
        <taxon>Pezizomycotina</taxon>
        <taxon>Eurotiomycetes</taxon>
        <taxon>Chaetothyriomycetidae</taxon>
        <taxon>Chaetothyriales</taxon>
        <taxon>Herpotrichiellaceae</taxon>
        <taxon>Exophiala</taxon>
    </lineage>
</organism>
<keyword evidence="2" id="KW-0813">Transport</keyword>
<dbReference type="PANTHER" id="PTHR12894:SF27">
    <property type="entry name" value="TRANSFORMING GROWTH FACTOR-BETA RECEPTOR-ASSOCIATED PROTEIN 1"/>
    <property type="match status" value="1"/>
</dbReference>